<protein>
    <submittedName>
        <fullName evidence="1">Uncharacterized protein</fullName>
    </submittedName>
</protein>
<proteinExistence type="predicted"/>
<gene>
    <name evidence="1" type="ORF">JCM21714_3893</name>
</gene>
<dbReference type="eggNOG" id="COG1633">
    <property type="taxonomic scope" value="Bacteria"/>
</dbReference>
<reference evidence="1 2" key="1">
    <citation type="journal article" date="2014" name="Genome Announc.">
        <title>Draft Genome Sequence of the Boron-Tolerant and Moderately Halotolerant Bacterium Gracilibacillus boraciitolerans JCM 21714T.</title>
        <authorList>
            <person name="Ahmed I."/>
            <person name="Oshima K."/>
            <person name="Suda W."/>
            <person name="Kitamura K."/>
            <person name="Iida T."/>
            <person name="Ohmori Y."/>
            <person name="Fujiwara T."/>
            <person name="Hattori M."/>
            <person name="Ohkuma M."/>
        </authorList>
    </citation>
    <scope>NUCLEOTIDE SEQUENCE [LARGE SCALE GENOMIC DNA]</scope>
    <source>
        <strain evidence="1 2">JCM 21714</strain>
    </source>
</reference>
<dbReference type="AlphaFoldDB" id="W4VNH5"/>
<keyword evidence="2" id="KW-1185">Reference proteome</keyword>
<dbReference type="Gene3D" id="1.20.1260.10">
    <property type="match status" value="1"/>
</dbReference>
<dbReference type="EMBL" id="BAVS01000029">
    <property type="protein sequence ID" value="GAE94711.1"/>
    <property type="molecule type" value="Genomic_DNA"/>
</dbReference>
<dbReference type="InterPro" id="IPR009078">
    <property type="entry name" value="Ferritin-like_SF"/>
</dbReference>
<name>W4VNH5_9BACI</name>
<dbReference type="InterPro" id="IPR012347">
    <property type="entry name" value="Ferritin-like"/>
</dbReference>
<evidence type="ECO:0000313" key="2">
    <source>
        <dbReference type="Proteomes" id="UP000019102"/>
    </source>
</evidence>
<dbReference type="RefSeq" id="WP_369403609.1">
    <property type="nucleotide sequence ID" value="NZ_BAVS01000029.1"/>
</dbReference>
<comment type="caution">
    <text evidence="1">The sequence shown here is derived from an EMBL/GenBank/DDBJ whole genome shotgun (WGS) entry which is preliminary data.</text>
</comment>
<dbReference type="CDD" id="cd00657">
    <property type="entry name" value="Ferritin_like"/>
    <property type="match status" value="1"/>
</dbReference>
<accession>W4VNH5</accession>
<dbReference type="STRING" id="1298598.JCM21714_3893"/>
<sequence>MYSNPSYDNDFYRSVSDTQLITDIQQAIHAEYSAIACYEKLAQMAPSQEERDKIQEIQNDEKRHLEEFSSIYYHFTGGELPLIKSSSNVQTIIKLVLNSPLKMNKRR</sequence>
<evidence type="ECO:0000313" key="1">
    <source>
        <dbReference type="EMBL" id="GAE94711.1"/>
    </source>
</evidence>
<dbReference type="SUPFAM" id="SSF47240">
    <property type="entry name" value="Ferritin-like"/>
    <property type="match status" value="1"/>
</dbReference>
<organism evidence="1 2">
    <name type="scientific">Gracilibacillus boraciitolerans JCM 21714</name>
    <dbReference type="NCBI Taxonomy" id="1298598"/>
    <lineage>
        <taxon>Bacteria</taxon>
        <taxon>Bacillati</taxon>
        <taxon>Bacillota</taxon>
        <taxon>Bacilli</taxon>
        <taxon>Bacillales</taxon>
        <taxon>Bacillaceae</taxon>
        <taxon>Gracilibacillus</taxon>
    </lineage>
</organism>
<dbReference type="Proteomes" id="UP000019102">
    <property type="component" value="Unassembled WGS sequence"/>
</dbReference>